<organism evidence="1 2">
    <name type="scientific">Chaetomium tenue</name>
    <dbReference type="NCBI Taxonomy" id="1854479"/>
    <lineage>
        <taxon>Eukaryota</taxon>
        <taxon>Fungi</taxon>
        <taxon>Dikarya</taxon>
        <taxon>Ascomycota</taxon>
        <taxon>Pezizomycotina</taxon>
        <taxon>Sordariomycetes</taxon>
        <taxon>Sordariomycetidae</taxon>
        <taxon>Sordariales</taxon>
        <taxon>Chaetomiaceae</taxon>
        <taxon>Chaetomium</taxon>
    </lineage>
</organism>
<dbReference type="Proteomes" id="UP000724584">
    <property type="component" value="Unassembled WGS sequence"/>
</dbReference>
<name>A0ACB7P5B1_9PEZI</name>
<comment type="caution">
    <text evidence="1">The sequence shown here is derived from an EMBL/GenBank/DDBJ whole genome shotgun (WGS) entry which is preliminary data.</text>
</comment>
<dbReference type="EMBL" id="JAGIZQ010000005">
    <property type="protein sequence ID" value="KAH6628881.1"/>
    <property type="molecule type" value="Genomic_DNA"/>
</dbReference>
<evidence type="ECO:0000313" key="1">
    <source>
        <dbReference type="EMBL" id="KAH6628881.1"/>
    </source>
</evidence>
<proteinExistence type="predicted"/>
<protein>
    <submittedName>
        <fullName evidence="1">Uncharacterized protein</fullName>
    </submittedName>
</protein>
<gene>
    <name evidence="1" type="ORF">F5144DRAFT_327841</name>
</gene>
<sequence>MHDPPVFPGSRTPRRSAHCGFGPARGKRSPASCVACVSPGADIEGLTIATPGTNRLAAFGMRKFRCGPVAKLRDNSDNLGDSSPVDMSHQGPLLPHQTCHPAHACNTPHLGLGWDADDEPRLSMSSVRTSCPASPCLMPALCAYLARDKCRVTRNATRIPVRLARWQGWSQFACFASFWKPMGYPGKATVTRPSSCFVVSSQGCGAVLPPLHCPRTAGVQGCQRKAALWVGEEASREKQMAVEGCPNGDEISVWNPTDCRLSKALPG</sequence>
<reference evidence="1 2" key="1">
    <citation type="journal article" date="2021" name="Nat. Commun.">
        <title>Genetic determinants of endophytism in the Arabidopsis root mycobiome.</title>
        <authorList>
            <person name="Mesny F."/>
            <person name="Miyauchi S."/>
            <person name="Thiergart T."/>
            <person name="Pickel B."/>
            <person name="Atanasova L."/>
            <person name="Karlsson M."/>
            <person name="Huettel B."/>
            <person name="Barry K.W."/>
            <person name="Haridas S."/>
            <person name="Chen C."/>
            <person name="Bauer D."/>
            <person name="Andreopoulos W."/>
            <person name="Pangilinan J."/>
            <person name="LaButti K."/>
            <person name="Riley R."/>
            <person name="Lipzen A."/>
            <person name="Clum A."/>
            <person name="Drula E."/>
            <person name="Henrissat B."/>
            <person name="Kohler A."/>
            <person name="Grigoriev I.V."/>
            <person name="Martin F.M."/>
            <person name="Hacquard S."/>
        </authorList>
    </citation>
    <scope>NUCLEOTIDE SEQUENCE [LARGE SCALE GENOMIC DNA]</scope>
    <source>
        <strain evidence="1 2">MPI-SDFR-AT-0079</strain>
    </source>
</reference>
<keyword evidence="2" id="KW-1185">Reference proteome</keyword>
<evidence type="ECO:0000313" key="2">
    <source>
        <dbReference type="Proteomes" id="UP000724584"/>
    </source>
</evidence>
<accession>A0ACB7P5B1</accession>